<organism evidence="1 2">
    <name type="scientific">Chlorella sorokiniana</name>
    <name type="common">Freshwater green alga</name>
    <dbReference type="NCBI Taxonomy" id="3076"/>
    <lineage>
        <taxon>Eukaryota</taxon>
        <taxon>Viridiplantae</taxon>
        <taxon>Chlorophyta</taxon>
        <taxon>core chlorophytes</taxon>
        <taxon>Trebouxiophyceae</taxon>
        <taxon>Chlorellales</taxon>
        <taxon>Chlorellaceae</taxon>
        <taxon>Chlorella clade</taxon>
        <taxon>Chlorella</taxon>
    </lineage>
</organism>
<accession>A0A2P6TMN4</accession>
<sequence length="76" mass="8215">METLCLDYNSFARVPPLGSAPRLRRLSLANNYRLVLDAEAAVRLPEEAPALEKLHIGESEAAAASLGRSMPQLAIV</sequence>
<proteinExistence type="predicted"/>
<reference evidence="1 2" key="1">
    <citation type="journal article" date="2018" name="Plant J.">
        <title>Genome sequences of Chlorella sorokiniana UTEX 1602 and Micractinium conductrix SAG 241.80: implications to maltose excretion by a green alga.</title>
        <authorList>
            <person name="Arriola M.B."/>
            <person name="Velmurugan N."/>
            <person name="Zhang Y."/>
            <person name="Plunkett M.H."/>
            <person name="Hondzo H."/>
            <person name="Barney B.M."/>
        </authorList>
    </citation>
    <scope>NUCLEOTIDE SEQUENCE [LARGE SCALE GENOMIC DNA]</scope>
    <source>
        <strain evidence="2">UTEX 1602</strain>
    </source>
</reference>
<gene>
    <name evidence="1" type="ORF">C2E21_5741</name>
</gene>
<evidence type="ECO:0000313" key="1">
    <source>
        <dbReference type="EMBL" id="PRW45590.1"/>
    </source>
</evidence>
<name>A0A2P6TMN4_CHLSO</name>
<evidence type="ECO:0000313" key="2">
    <source>
        <dbReference type="Proteomes" id="UP000239899"/>
    </source>
</evidence>
<keyword evidence="2" id="KW-1185">Reference proteome</keyword>
<dbReference type="AlphaFoldDB" id="A0A2P6TMN4"/>
<dbReference type="EMBL" id="LHPG02000011">
    <property type="protein sequence ID" value="PRW45590.1"/>
    <property type="molecule type" value="Genomic_DNA"/>
</dbReference>
<dbReference type="Proteomes" id="UP000239899">
    <property type="component" value="Unassembled WGS sequence"/>
</dbReference>
<protein>
    <submittedName>
        <fullName evidence="1">Volume-regulated anion channel subunit LRRC8E-like</fullName>
    </submittedName>
</protein>
<comment type="caution">
    <text evidence="1">The sequence shown here is derived from an EMBL/GenBank/DDBJ whole genome shotgun (WGS) entry which is preliminary data.</text>
</comment>